<feature type="binding site" evidence="5">
    <location>
        <begin position="103"/>
        <end position="106"/>
    </location>
    <ligand>
        <name>substrate</name>
    </ligand>
</feature>
<dbReference type="InterPro" id="IPR036704">
    <property type="entry name" value="RraA/RraA-like_sf"/>
</dbReference>
<evidence type="ECO:0000256" key="2">
    <source>
        <dbReference type="ARBA" id="ARBA00016549"/>
    </source>
</evidence>
<evidence type="ECO:0000313" key="7">
    <source>
        <dbReference type="Proteomes" id="UP000050786"/>
    </source>
</evidence>
<evidence type="ECO:0000256" key="1">
    <source>
        <dbReference type="ARBA" id="ARBA00001968"/>
    </source>
</evidence>
<dbReference type="RefSeq" id="WP_058275456.1">
    <property type="nucleotide sequence ID" value="NZ_CYPS01000067.1"/>
</dbReference>
<evidence type="ECO:0000256" key="5">
    <source>
        <dbReference type="PIRSR" id="PIRSR605493-1"/>
    </source>
</evidence>
<protein>
    <recommendedName>
        <fullName evidence="2">Putative 4-hydroxy-4-methyl-2-oxoglutarate aldolase</fullName>
    </recommendedName>
    <alternativeName>
        <fullName evidence="3">Regulator of ribonuclease activity homolog</fullName>
    </alternativeName>
    <alternativeName>
        <fullName evidence="4">RraA-like protein</fullName>
    </alternativeName>
</protein>
<dbReference type="Gene3D" id="3.50.30.40">
    <property type="entry name" value="Ribonuclease E inhibitor RraA/RraA-like"/>
    <property type="match status" value="1"/>
</dbReference>
<dbReference type="SUPFAM" id="SSF89562">
    <property type="entry name" value="RraA-like"/>
    <property type="match status" value="1"/>
</dbReference>
<sequence>MPDVSSDLRVFNDFERNPDLLKKFDKVLEAYSAAAIFADVQYRTGVMDSAIKPAFRAKVTGQAVTVQLSKGDLVDPLKALEMGQPGDVIVVDAGGDVNTSVCGGLMGGLAQNRGIRGMIVDGTGRDTDELEDINWPIWTRAITPRGTHTMFSGRKDELSINVPIACGGVVVNPGDFIVADLMGVVVVPQELAEETVRLAQEQADREEETRKWVAKGKTVEDLLNEFGRI</sequence>
<evidence type="ECO:0000313" key="6">
    <source>
        <dbReference type="EMBL" id="CUH45548.1"/>
    </source>
</evidence>
<keyword evidence="7" id="KW-1185">Reference proteome</keyword>
<accession>A0A0N7LPL4</accession>
<dbReference type="EMBL" id="CYPS01000067">
    <property type="protein sequence ID" value="CUH45548.1"/>
    <property type="molecule type" value="Genomic_DNA"/>
</dbReference>
<reference evidence="7" key="1">
    <citation type="submission" date="2015-09" db="EMBL/GenBank/DDBJ databases">
        <authorList>
            <person name="Rodrigo-Torres L."/>
            <person name="Arahal D.R."/>
        </authorList>
    </citation>
    <scope>NUCLEOTIDE SEQUENCE [LARGE SCALE GENOMIC DNA]</scope>
    <source>
        <strain evidence="7">CECT 4293</strain>
    </source>
</reference>
<gene>
    <name evidence="6" type="primary">proA_3</name>
    <name evidence="6" type="ORF">RUM4293_04464</name>
</gene>
<dbReference type="PANTHER" id="PTHR33254:SF4">
    <property type="entry name" value="4-HYDROXY-4-METHYL-2-OXOGLUTARATE ALDOLASE 3-RELATED"/>
    <property type="match status" value="1"/>
</dbReference>
<dbReference type="PANTHER" id="PTHR33254">
    <property type="entry name" value="4-HYDROXY-4-METHYL-2-OXOGLUTARATE ALDOLASE 3-RELATED"/>
    <property type="match status" value="1"/>
</dbReference>
<comment type="cofactor">
    <cofactor evidence="1">
        <name>a divalent metal cation</name>
        <dbReference type="ChEBI" id="CHEBI:60240"/>
    </cofactor>
</comment>
<dbReference type="GO" id="GO:0016829">
    <property type="term" value="F:lyase activity"/>
    <property type="evidence" value="ECO:0007669"/>
    <property type="project" value="UniProtKB-KW"/>
</dbReference>
<organism evidence="6 7">
    <name type="scientific">Ruegeria atlantica</name>
    <dbReference type="NCBI Taxonomy" id="81569"/>
    <lineage>
        <taxon>Bacteria</taxon>
        <taxon>Pseudomonadati</taxon>
        <taxon>Pseudomonadota</taxon>
        <taxon>Alphaproteobacteria</taxon>
        <taxon>Rhodobacterales</taxon>
        <taxon>Roseobacteraceae</taxon>
        <taxon>Ruegeria</taxon>
    </lineage>
</organism>
<dbReference type="GO" id="GO:0046872">
    <property type="term" value="F:metal ion binding"/>
    <property type="evidence" value="ECO:0007669"/>
    <property type="project" value="UniProtKB-KW"/>
</dbReference>
<evidence type="ECO:0000256" key="3">
    <source>
        <dbReference type="ARBA" id="ARBA00029596"/>
    </source>
</evidence>
<keyword evidence="6" id="KW-0456">Lyase</keyword>
<keyword evidence="5" id="KW-0460">Magnesium</keyword>
<feature type="binding site" evidence="5">
    <location>
        <position position="126"/>
    </location>
    <ligand>
        <name>Mg(2+)</name>
        <dbReference type="ChEBI" id="CHEBI:18420"/>
    </ligand>
</feature>
<proteinExistence type="predicted"/>
<dbReference type="AlphaFoldDB" id="A0A0N7LPL4"/>
<name>A0A0N7LPL4_9RHOB</name>
<dbReference type="Proteomes" id="UP000050786">
    <property type="component" value="Unassembled WGS sequence"/>
</dbReference>
<feature type="binding site" evidence="5">
    <location>
        <position position="125"/>
    </location>
    <ligand>
        <name>substrate</name>
    </ligand>
</feature>
<keyword evidence="5" id="KW-0479">Metal-binding</keyword>
<evidence type="ECO:0000256" key="4">
    <source>
        <dbReference type="ARBA" id="ARBA00030169"/>
    </source>
</evidence>
<dbReference type="CDD" id="cd16841">
    <property type="entry name" value="RraA_family"/>
    <property type="match status" value="1"/>
</dbReference>
<dbReference type="InterPro" id="IPR005493">
    <property type="entry name" value="RraA/RraA-like"/>
</dbReference>
<comment type="cofactor">
    <cofactor evidence="5">
        <name>Mg(2+)</name>
        <dbReference type="ChEBI" id="CHEBI:18420"/>
    </cofactor>
</comment>
<dbReference type="Pfam" id="PF03737">
    <property type="entry name" value="RraA-like"/>
    <property type="match status" value="1"/>
</dbReference>